<feature type="binding site" evidence="1">
    <location>
        <position position="1320"/>
    </location>
    <ligand>
        <name>2-oxoglutarate</name>
        <dbReference type="ChEBI" id="CHEBI:16810"/>
    </ligand>
</feature>
<evidence type="ECO:0000259" key="3">
    <source>
        <dbReference type="Pfam" id="PF13532"/>
    </source>
</evidence>
<feature type="compositionally biased region" description="Low complexity" evidence="2">
    <location>
        <begin position="179"/>
        <end position="190"/>
    </location>
</feature>
<dbReference type="GO" id="GO:0035516">
    <property type="term" value="F:broad specificity oxidative DNA demethylase activity"/>
    <property type="evidence" value="ECO:0007669"/>
    <property type="project" value="TreeGrafter"/>
</dbReference>
<organism evidence="4 5">
    <name type="scientific">Obba rivulosa</name>
    <dbReference type="NCBI Taxonomy" id="1052685"/>
    <lineage>
        <taxon>Eukaryota</taxon>
        <taxon>Fungi</taxon>
        <taxon>Dikarya</taxon>
        <taxon>Basidiomycota</taxon>
        <taxon>Agaricomycotina</taxon>
        <taxon>Agaricomycetes</taxon>
        <taxon>Polyporales</taxon>
        <taxon>Gelatoporiaceae</taxon>
        <taxon>Obba</taxon>
    </lineage>
</organism>
<name>A0A8E2DGF4_9APHY</name>
<gene>
    <name evidence="4" type="ORF">OBBRIDRAFT_837689</name>
</gene>
<feature type="region of interest" description="Disordered" evidence="2">
    <location>
        <begin position="604"/>
        <end position="651"/>
    </location>
</feature>
<reference evidence="4 5" key="1">
    <citation type="submission" date="2016-07" db="EMBL/GenBank/DDBJ databases">
        <title>Draft genome of the white-rot fungus Obba rivulosa 3A-2.</title>
        <authorList>
            <consortium name="DOE Joint Genome Institute"/>
            <person name="Miettinen O."/>
            <person name="Riley R."/>
            <person name="Acob R."/>
            <person name="Barry K."/>
            <person name="Cullen D."/>
            <person name="De Vries R."/>
            <person name="Hainaut M."/>
            <person name="Hatakka A."/>
            <person name="Henrissat B."/>
            <person name="Hilden K."/>
            <person name="Kuo R."/>
            <person name="Labutti K."/>
            <person name="Lipzen A."/>
            <person name="Makela M.R."/>
            <person name="Sandor L."/>
            <person name="Spatafora J.W."/>
            <person name="Grigoriev I.V."/>
            <person name="Hibbett D.S."/>
        </authorList>
    </citation>
    <scope>NUCLEOTIDE SEQUENCE [LARGE SCALE GENOMIC DNA]</scope>
    <source>
        <strain evidence="4 5">3A-2</strain>
    </source>
</reference>
<feature type="compositionally biased region" description="Basic residues" evidence="2">
    <location>
        <begin position="429"/>
        <end position="443"/>
    </location>
</feature>
<keyword evidence="5" id="KW-1185">Reference proteome</keyword>
<dbReference type="Proteomes" id="UP000250043">
    <property type="component" value="Unassembled WGS sequence"/>
</dbReference>
<dbReference type="InterPro" id="IPR027450">
    <property type="entry name" value="AlkB-like"/>
</dbReference>
<feature type="domain" description="Alpha-ketoglutarate-dependent dioxygenase AlkB-like" evidence="3">
    <location>
        <begin position="1254"/>
        <end position="1391"/>
    </location>
</feature>
<feature type="compositionally biased region" description="Basic and acidic residues" evidence="2">
    <location>
        <begin position="339"/>
        <end position="352"/>
    </location>
</feature>
<feature type="region of interest" description="Disordered" evidence="2">
    <location>
        <begin position="479"/>
        <end position="537"/>
    </location>
</feature>
<dbReference type="InterPro" id="IPR037151">
    <property type="entry name" value="AlkB-like_sf"/>
</dbReference>
<feature type="compositionally biased region" description="Low complexity" evidence="2">
    <location>
        <begin position="690"/>
        <end position="703"/>
    </location>
</feature>
<dbReference type="PANTHER" id="PTHR31573:SF4">
    <property type="entry name" value="FE2OG DIOXYGENASE DOMAIN-CONTAINING PROTEIN"/>
    <property type="match status" value="1"/>
</dbReference>
<evidence type="ECO:0000313" key="4">
    <source>
        <dbReference type="EMBL" id="OCH87040.1"/>
    </source>
</evidence>
<feature type="compositionally biased region" description="Basic residues" evidence="2">
    <location>
        <begin position="513"/>
        <end position="528"/>
    </location>
</feature>
<sequence>MRRPEHVCDERLLEDEPFCTRFLERDYTTQNRSRHGDDDWDQEVVEDLKSHPGALEAACAWLTIAFSSVEKEKPTLLAYEPTNADHRVFVHFYWLLREDIKHARDAQAARNAVNARRFLSQERSKRGLWSPPSPPAHSPSKRKASNERPSSSEEEDTSAARAQLAGRTSGPSSFRAAPLLSEGESSLTSLVDTDEDVPLSRDARDSLSTAPPRRHASNPGRLQRLMQRETKFQESARWGADWECESSADEPLPVKRRRAKTKKPRKGAVPPARPVERAPALPSIDAAPLLSDGESSLTSLADSDADVHPLPRDAGDSLSTARPRRHASNPGRLQQLMQKETKLQESARRSADLEDESSADELLLVQRSRAKTKKLRKSAVPATQDSSDEIPLKMKVSLSNRAKTNPVSVPTPGAPDVGVQSISAIVALKKGRGKKGKKSKKAPVTHMQKDEVTGRPALPQDDRPESISQPMLMLDSASSMHDVDTAATTSEPPLAATPVTGVPELSRSAPPRRPAHAQRKRLVKPRQPRTREVLDRSAKRARLAQDVPDLGGTLAQICRAPSEPREEAMKAGYAQCATDDADSVEQTILRPPAVPVAEQAAGSEEMPNVSATSPECPSAVSAASSVRLKRKRARGMPETAEGASSAMQPAAAPARAERLVVKLPALAELRKRVPPPLVHPESGVDLPRPATASEAVSTTAAVSDWEGEGEEDVQFPPTDSDSDGEVPLSMLRMRREPQVTSGGGGFSPPSAAHVKWKEPVVEMPKAPLRFLPPIWASSRQEVCESFNWFRSYQGGVYFVKDIVRGYLLSAFSSSRDIFAQDGRLIISHGGGKAESLHSKEGRAETQQASDQQAEDKSVRALLNTHRLGRPVVLLADDKYRLFPYDLAAKGCTYIVLGYYHIAHAWAERHPAENSHGHVVRYKFAFHWCQQQGDPWWIQPAAPSGSDNATVGSYSQELQHSTEPMPMLSSQSEPYAPSEPLAAVPCSGDALDLLASLAASQATFGCVAMDLSSPMANMLIDQTEHATEVPDPSKTKQRCRHCGRVWPLVYRQGWMCLKPTCSAFWILDQCPVPDELGYDDSFLLLVPCDHDKLEDLRPPLPVKKVLKGVTTARKFCKGWHCTKCGRLSSRYKWQYWECANCKAIYSVEEGRIRGYLELYVRPGKIWQQWINPDSGIQYLTPKSYEYPGGKNHYLQYILPCGRGRIIVVPGKNVINGPADKILKDYQRQANSGELQFRRWPLRQHKCRGVLLTNYFSQNTGEPYQYVGGTANTVSWDAASSAVHDARALIQQRMCQIGMADRARFNEILSAAYMEKQKMAFHSDSEKGLGPVVASLSLGSPAYMHFRLLAKHDTLTGKGANRIALTLYLRHGDVLVMDGAGVQEYYEHTVLPLNFRIAATARWIEPGHGRSSYAPTASSAQI</sequence>
<dbReference type="SUPFAM" id="SSF51197">
    <property type="entry name" value="Clavaminate synthase-like"/>
    <property type="match status" value="1"/>
</dbReference>
<evidence type="ECO:0000256" key="1">
    <source>
        <dbReference type="PIRSR" id="PIRSR632852-1"/>
    </source>
</evidence>
<dbReference type="Gene3D" id="2.60.120.590">
    <property type="entry name" value="Alpha-ketoglutarate-dependent dioxygenase AlkB-like"/>
    <property type="match status" value="1"/>
</dbReference>
<dbReference type="PANTHER" id="PTHR31573">
    <property type="entry name" value="ALPHA-KETOGLUTARATE-DEPENDENT DIOXYGENASE ALKB HOMOLOG 2"/>
    <property type="match status" value="1"/>
</dbReference>
<feature type="compositionally biased region" description="Basic residues" evidence="2">
    <location>
        <begin position="254"/>
        <end position="266"/>
    </location>
</feature>
<dbReference type="GO" id="GO:0006307">
    <property type="term" value="P:DNA alkylation repair"/>
    <property type="evidence" value="ECO:0007669"/>
    <property type="project" value="TreeGrafter"/>
</dbReference>
<feature type="compositionally biased region" description="Low complexity" evidence="2">
    <location>
        <begin position="640"/>
        <end position="651"/>
    </location>
</feature>
<evidence type="ECO:0000256" key="2">
    <source>
        <dbReference type="SAM" id="MobiDB-lite"/>
    </source>
</evidence>
<dbReference type="GO" id="GO:0051747">
    <property type="term" value="F:cytosine C-5 DNA demethylase activity"/>
    <property type="evidence" value="ECO:0007669"/>
    <property type="project" value="TreeGrafter"/>
</dbReference>
<protein>
    <recommendedName>
        <fullName evidence="3">Alpha-ketoglutarate-dependent dioxygenase AlkB-like domain-containing protein</fullName>
    </recommendedName>
</protein>
<proteinExistence type="predicted"/>
<dbReference type="EMBL" id="KV722501">
    <property type="protein sequence ID" value="OCH87040.1"/>
    <property type="molecule type" value="Genomic_DNA"/>
</dbReference>
<feature type="compositionally biased region" description="Basic and acidic residues" evidence="2">
    <location>
        <begin position="834"/>
        <end position="843"/>
    </location>
</feature>
<feature type="binding site" evidence="1">
    <location>
        <position position="1386"/>
    </location>
    <ligand>
        <name>2-oxoglutarate</name>
        <dbReference type="ChEBI" id="CHEBI:16810"/>
    </ligand>
</feature>
<feature type="compositionally biased region" description="Basic and acidic residues" evidence="2">
    <location>
        <begin position="305"/>
        <end position="315"/>
    </location>
</feature>
<feature type="region of interest" description="Disordered" evidence="2">
    <location>
        <begin position="676"/>
        <end position="726"/>
    </location>
</feature>
<accession>A0A8E2DGF4</accession>
<dbReference type="OrthoDB" id="2163491at2759"/>
<feature type="region of interest" description="Disordered" evidence="2">
    <location>
        <begin position="830"/>
        <end position="854"/>
    </location>
</feature>
<feature type="region of interest" description="Disordered" evidence="2">
    <location>
        <begin position="429"/>
        <end position="466"/>
    </location>
</feature>
<dbReference type="GO" id="GO:0008198">
    <property type="term" value="F:ferrous iron binding"/>
    <property type="evidence" value="ECO:0007669"/>
    <property type="project" value="TreeGrafter"/>
</dbReference>
<feature type="compositionally biased region" description="Basic residues" evidence="2">
    <location>
        <begin position="368"/>
        <end position="377"/>
    </location>
</feature>
<dbReference type="InterPro" id="IPR032852">
    <property type="entry name" value="ALKBH2"/>
</dbReference>
<dbReference type="Pfam" id="PF13532">
    <property type="entry name" value="2OG-FeII_Oxy_2"/>
    <property type="match status" value="1"/>
</dbReference>
<feature type="binding site" evidence="1">
    <location>
        <position position="1311"/>
    </location>
    <ligand>
        <name>2-oxoglutarate</name>
        <dbReference type="ChEBI" id="CHEBI:16810"/>
    </ligand>
</feature>
<feature type="region of interest" description="Disordered" evidence="2">
    <location>
        <begin position="121"/>
        <end position="386"/>
    </location>
</feature>
<evidence type="ECO:0000313" key="5">
    <source>
        <dbReference type="Proteomes" id="UP000250043"/>
    </source>
</evidence>